<proteinExistence type="predicted"/>
<gene>
    <name evidence="2" type="ORF">FO440_05830</name>
</gene>
<name>A0A556MV73_9SPHI</name>
<dbReference type="Gene3D" id="3.10.180.10">
    <property type="entry name" value="2,3-Dihydroxybiphenyl 1,2-Dioxygenase, domain 1"/>
    <property type="match status" value="1"/>
</dbReference>
<dbReference type="PROSITE" id="PS51819">
    <property type="entry name" value="VOC"/>
    <property type="match status" value="1"/>
</dbReference>
<protein>
    <submittedName>
        <fullName evidence="2">Glyoxalase</fullName>
    </submittedName>
</protein>
<dbReference type="OrthoDB" id="9813630at2"/>
<dbReference type="EMBL" id="VLPK01000001">
    <property type="protein sequence ID" value="TSJ43708.1"/>
    <property type="molecule type" value="Genomic_DNA"/>
</dbReference>
<dbReference type="Pfam" id="PF00903">
    <property type="entry name" value="Glyoxalase"/>
    <property type="match status" value="1"/>
</dbReference>
<dbReference type="AlphaFoldDB" id="A0A556MV73"/>
<keyword evidence="3" id="KW-1185">Reference proteome</keyword>
<evidence type="ECO:0000313" key="3">
    <source>
        <dbReference type="Proteomes" id="UP000318733"/>
    </source>
</evidence>
<dbReference type="InterPro" id="IPR037523">
    <property type="entry name" value="VOC_core"/>
</dbReference>
<dbReference type="RefSeq" id="WP_144247274.1">
    <property type="nucleotide sequence ID" value="NZ_VLPK01000001.1"/>
</dbReference>
<dbReference type="Proteomes" id="UP000318733">
    <property type="component" value="Unassembled WGS sequence"/>
</dbReference>
<accession>A0A556MV73</accession>
<dbReference type="InterPro" id="IPR004360">
    <property type="entry name" value="Glyas_Fos-R_dOase_dom"/>
</dbReference>
<reference evidence="2 3" key="1">
    <citation type="submission" date="2019-07" db="EMBL/GenBank/DDBJ databases">
        <authorList>
            <person name="Huq M.A."/>
        </authorList>
    </citation>
    <scope>NUCLEOTIDE SEQUENCE [LARGE SCALE GENOMIC DNA]</scope>
    <source>
        <strain evidence="2 3">MAH-19</strain>
    </source>
</reference>
<comment type="caution">
    <text evidence="2">The sequence shown here is derived from an EMBL/GenBank/DDBJ whole genome shotgun (WGS) entry which is preliminary data.</text>
</comment>
<dbReference type="InterPro" id="IPR029068">
    <property type="entry name" value="Glyas_Bleomycin-R_OHBP_Dase"/>
</dbReference>
<evidence type="ECO:0000313" key="2">
    <source>
        <dbReference type="EMBL" id="TSJ43708.1"/>
    </source>
</evidence>
<sequence length="121" mass="14278">MINFKRTDHINICVAPEQLEAARQFYTTVFGLEPTQRPDHIFDKPGYWFNMADIQLHIGVEQPVGRTFRHTAFEITNLDFARKHLEANGITIDEEPIIEGRDRFTFLDPFGNRMELLEYHR</sequence>
<dbReference type="PANTHER" id="PTHR39175:SF1">
    <property type="entry name" value="FAMILY PROTEIN, PUTATIVE (AFU_ORTHOLOGUE AFUA_3G15060)-RELATED"/>
    <property type="match status" value="1"/>
</dbReference>
<evidence type="ECO:0000259" key="1">
    <source>
        <dbReference type="PROSITE" id="PS51819"/>
    </source>
</evidence>
<organism evidence="2 3">
    <name type="scientific">Mucilaginibacter corticis</name>
    <dbReference type="NCBI Taxonomy" id="2597670"/>
    <lineage>
        <taxon>Bacteria</taxon>
        <taxon>Pseudomonadati</taxon>
        <taxon>Bacteroidota</taxon>
        <taxon>Sphingobacteriia</taxon>
        <taxon>Sphingobacteriales</taxon>
        <taxon>Sphingobacteriaceae</taxon>
        <taxon>Mucilaginibacter</taxon>
    </lineage>
</organism>
<dbReference type="PANTHER" id="PTHR39175">
    <property type="entry name" value="FAMILY PROTEIN, PUTATIVE (AFU_ORTHOLOGUE AFUA_3G15060)-RELATED"/>
    <property type="match status" value="1"/>
</dbReference>
<dbReference type="SUPFAM" id="SSF54593">
    <property type="entry name" value="Glyoxalase/Bleomycin resistance protein/Dihydroxybiphenyl dioxygenase"/>
    <property type="match status" value="1"/>
</dbReference>
<feature type="domain" description="VOC" evidence="1">
    <location>
        <begin position="6"/>
        <end position="119"/>
    </location>
</feature>